<evidence type="ECO:0000256" key="1">
    <source>
        <dbReference type="SAM" id="MobiDB-lite"/>
    </source>
</evidence>
<evidence type="ECO:0000313" key="2">
    <source>
        <dbReference type="Proteomes" id="UP000887564"/>
    </source>
</evidence>
<feature type="compositionally biased region" description="Polar residues" evidence="1">
    <location>
        <begin position="50"/>
        <end position="75"/>
    </location>
</feature>
<feature type="region of interest" description="Disordered" evidence="1">
    <location>
        <begin position="139"/>
        <end position="183"/>
    </location>
</feature>
<name>A0A914R1P6_PAREQ</name>
<feature type="compositionally biased region" description="Polar residues" evidence="1">
    <location>
        <begin position="173"/>
        <end position="183"/>
    </location>
</feature>
<feature type="compositionally biased region" description="Polar residues" evidence="1">
    <location>
        <begin position="141"/>
        <end position="154"/>
    </location>
</feature>
<proteinExistence type="predicted"/>
<organism evidence="2 3">
    <name type="scientific">Parascaris equorum</name>
    <name type="common">Equine roundworm</name>
    <dbReference type="NCBI Taxonomy" id="6256"/>
    <lineage>
        <taxon>Eukaryota</taxon>
        <taxon>Metazoa</taxon>
        <taxon>Ecdysozoa</taxon>
        <taxon>Nematoda</taxon>
        <taxon>Chromadorea</taxon>
        <taxon>Rhabditida</taxon>
        <taxon>Spirurina</taxon>
        <taxon>Ascaridomorpha</taxon>
        <taxon>Ascaridoidea</taxon>
        <taxon>Ascarididae</taxon>
        <taxon>Parascaris</taxon>
    </lineage>
</organism>
<dbReference type="AlphaFoldDB" id="A0A914R1P6"/>
<reference evidence="3" key="1">
    <citation type="submission" date="2022-11" db="UniProtKB">
        <authorList>
            <consortium name="WormBaseParasite"/>
        </authorList>
    </citation>
    <scope>IDENTIFICATION</scope>
</reference>
<dbReference type="WBParaSite" id="PEQ_0000052501-mRNA-1">
    <property type="protein sequence ID" value="PEQ_0000052501-mRNA-1"/>
    <property type="gene ID" value="PEQ_0000052501"/>
</dbReference>
<protein>
    <submittedName>
        <fullName evidence="3">Uncharacterized protein</fullName>
    </submittedName>
</protein>
<accession>A0A914R1P6</accession>
<feature type="region of interest" description="Disordered" evidence="1">
    <location>
        <begin position="50"/>
        <end position="126"/>
    </location>
</feature>
<dbReference type="Proteomes" id="UP000887564">
    <property type="component" value="Unplaced"/>
</dbReference>
<sequence length="268" mass="28993">MRLLCGGVFEYDWEYFWLKRFTLMITIESTLVAMQFEAVANEESFRRQASCDSAGSSQGSQQCDETRTETASSVVSDDREVEQLSEGSVNLNRESTDESSSSVSMGHRQSTDESNDSPSDESTSSGISRGIVLEAAKITPPESQCASAGTSKSPSPAHHVAIPCSSQKEADAPSTSAIRSNDSSSPYYRLNRIKLCVEGFASLGVFLTKVRLRRKPIPSSPNQASEAQAHYMMELAKRLLIEAGGSQNTVIFNASQNVGGQSNSQHNG</sequence>
<evidence type="ECO:0000313" key="3">
    <source>
        <dbReference type="WBParaSite" id="PEQ_0000052501-mRNA-1"/>
    </source>
</evidence>
<keyword evidence="2" id="KW-1185">Reference proteome</keyword>